<keyword evidence="1" id="KW-0812">Transmembrane</keyword>
<evidence type="ECO:0008006" key="4">
    <source>
        <dbReference type="Google" id="ProtNLM"/>
    </source>
</evidence>
<evidence type="ECO:0000313" key="2">
    <source>
        <dbReference type="EMBL" id="RDL43887.1"/>
    </source>
</evidence>
<proteinExistence type="predicted"/>
<feature type="transmembrane region" description="Helical" evidence="1">
    <location>
        <begin position="6"/>
        <end position="25"/>
    </location>
</feature>
<protein>
    <recommendedName>
        <fullName evidence="4">DUF3301 domain-containing protein</fullName>
    </recommendedName>
</protein>
<reference evidence="2 3" key="1">
    <citation type="submission" date="2018-06" db="EMBL/GenBank/DDBJ databases">
        <title>Marinomonas sp. YLB-05 draft genome sequence.</title>
        <authorList>
            <person name="Yu L."/>
            <person name="Tang X."/>
        </authorList>
    </citation>
    <scope>NUCLEOTIDE SEQUENCE [LARGE SCALE GENOMIC DNA]</scope>
    <source>
        <strain evidence="2 3">YLB-05</strain>
    </source>
</reference>
<organism evidence="2 3">
    <name type="scientific">Marinomonas piezotolerans</name>
    <dbReference type="NCBI Taxonomy" id="2213058"/>
    <lineage>
        <taxon>Bacteria</taxon>
        <taxon>Pseudomonadati</taxon>
        <taxon>Pseudomonadota</taxon>
        <taxon>Gammaproteobacteria</taxon>
        <taxon>Oceanospirillales</taxon>
        <taxon>Oceanospirillaceae</taxon>
        <taxon>Marinomonas</taxon>
    </lineage>
</organism>
<keyword evidence="3" id="KW-1185">Reference proteome</keyword>
<dbReference type="Pfam" id="PF11743">
    <property type="entry name" value="DUF3301"/>
    <property type="match status" value="1"/>
</dbReference>
<evidence type="ECO:0000256" key="1">
    <source>
        <dbReference type="SAM" id="Phobius"/>
    </source>
</evidence>
<name>A0A370U7Y0_9GAMM</name>
<dbReference type="OrthoDB" id="5959530at2"/>
<dbReference type="Proteomes" id="UP000254326">
    <property type="component" value="Unassembled WGS sequence"/>
</dbReference>
<keyword evidence="1" id="KW-0472">Membrane</keyword>
<accession>A0A370U7Y0</accession>
<dbReference type="RefSeq" id="WP_115468372.1">
    <property type="nucleotide sequence ID" value="NZ_QKRA01000005.1"/>
</dbReference>
<dbReference type="InterPro" id="IPR021732">
    <property type="entry name" value="DUF3301"/>
</dbReference>
<keyword evidence="1" id="KW-1133">Transmembrane helix</keyword>
<evidence type="ECO:0000313" key="3">
    <source>
        <dbReference type="Proteomes" id="UP000254326"/>
    </source>
</evidence>
<comment type="caution">
    <text evidence="2">The sequence shown here is derived from an EMBL/GenBank/DDBJ whole genome shotgun (WGS) entry which is preliminary data.</text>
</comment>
<dbReference type="AlphaFoldDB" id="A0A370U7Y0"/>
<gene>
    <name evidence="2" type="ORF">DN730_11940</name>
</gene>
<dbReference type="EMBL" id="QKRA01000005">
    <property type="protein sequence ID" value="RDL43887.1"/>
    <property type="molecule type" value="Genomic_DNA"/>
</dbReference>
<sequence length="104" mass="12345">MNFTLFELFVAFIVLIVASAIWLNLTTRERALRLVKSHCKHLDMQMLDDSIYGVYWRPDFNNGAFAIRRKYRFTFTTTGEKRYKGEIEMIGTRQVGIYFDAHRI</sequence>